<proteinExistence type="predicted"/>
<feature type="compositionally biased region" description="Acidic residues" evidence="2">
    <location>
        <begin position="187"/>
        <end position="202"/>
    </location>
</feature>
<name>A0A8K1FGM1_PYTOL</name>
<dbReference type="OrthoDB" id="165256at2759"/>
<dbReference type="EMBL" id="SPLM01000108">
    <property type="protein sequence ID" value="TMW60149.1"/>
    <property type="molecule type" value="Genomic_DNA"/>
</dbReference>
<feature type="coiled-coil region" evidence="1">
    <location>
        <begin position="860"/>
        <end position="894"/>
    </location>
</feature>
<feature type="region of interest" description="Disordered" evidence="2">
    <location>
        <begin position="187"/>
        <end position="208"/>
    </location>
</feature>
<reference evidence="3" key="1">
    <citation type="submission" date="2019-03" db="EMBL/GenBank/DDBJ databases">
        <title>Long read genome sequence of the mycoparasitic Pythium oligandrum ATCC 38472 isolated from sugarbeet rhizosphere.</title>
        <authorList>
            <person name="Gaulin E."/>
        </authorList>
    </citation>
    <scope>NUCLEOTIDE SEQUENCE</scope>
    <source>
        <strain evidence="3">ATCC 38472_TT</strain>
    </source>
</reference>
<feature type="region of interest" description="Disordered" evidence="2">
    <location>
        <begin position="20"/>
        <end position="52"/>
    </location>
</feature>
<feature type="compositionally biased region" description="Basic and acidic residues" evidence="2">
    <location>
        <begin position="38"/>
        <end position="52"/>
    </location>
</feature>
<dbReference type="Proteomes" id="UP000794436">
    <property type="component" value="Unassembled WGS sequence"/>
</dbReference>
<dbReference type="AlphaFoldDB" id="A0A8K1FGM1"/>
<organism evidence="3 4">
    <name type="scientific">Pythium oligandrum</name>
    <name type="common">Mycoparasitic fungus</name>
    <dbReference type="NCBI Taxonomy" id="41045"/>
    <lineage>
        <taxon>Eukaryota</taxon>
        <taxon>Sar</taxon>
        <taxon>Stramenopiles</taxon>
        <taxon>Oomycota</taxon>
        <taxon>Peronosporomycetes</taxon>
        <taxon>Pythiales</taxon>
        <taxon>Pythiaceae</taxon>
        <taxon>Pythium</taxon>
    </lineage>
</organism>
<accession>A0A8K1FGM1</accession>
<evidence type="ECO:0000256" key="2">
    <source>
        <dbReference type="SAM" id="MobiDB-lite"/>
    </source>
</evidence>
<keyword evidence="1" id="KW-0175">Coiled coil</keyword>
<comment type="caution">
    <text evidence="3">The sequence shown here is derived from an EMBL/GenBank/DDBJ whole genome shotgun (WGS) entry which is preliminary data.</text>
</comment>
<evidence type="ECO:0000313" key="3">
    <source>
        <dbReference type="EMBL" id="TMW60149.1"/>
    </source>
</evidence>
<evidence type="ECO:0000313" key="4">
    <source>
        <dbReference type="Proteomes" id="UP000794436"/>
    </source>
</evidence>
<sequence>MIATSSRAFNAWRLLLVPMSSSSSSPRKRPPSPVKLTPLEKKARDRERLHEQAARRKQRIAALFDGTRELLLAQSESAQWHEQERLEEELVLRRLERDLIDPQKLHPSVAGYRFSPSSAGCDATRTSPVFQGHAFAHCPSSEQVLRPPTHCHPSFMGYTITHHTDTTQLSPVFFRVGFQKIPLEEISLEDEESDASSDEGEGDEARTQEQFLSRMDARTRHPPTRAKLTPTEQKQLDELLVSRLEDDTPCAICENRRVLGCPGCFSFDWALYRKIQADKSTQRLKTPKTHTQEAYEFEERHKGLQRRLMGFEKAEERDERVKTPSKDTKWAYYAHALADDHAIRKHRILNNNVVILHIKSLPVGNLITLQVDVQASIASVYELYRSNHENPNRRIHLLLPTTTGLFYLDDALEDATDTRTGLVNGAFLLQDFHLTSHQPSSPLRTRAPLEPSTTITEYMLFSVALLSDESTPLLVRQYLQQNFHLADDFHQRLAIERATVRLPHAVALDACQQRLIPHVHRMKAFAQSTQRLDHLERERERERVLWIAYQEKKRAKLEFKKRQQQLGRAGRGASRIVMRAVAYLDYVCESTSNPRRARVAEERLGKLWQCFQRFEEWKICKSGRLLDAESTEDTLKLLQRHQDVTVAAFDTVMKRGPGSGPLLYPVLCVGGSTTRRLAVKIGNRFGLSEADNYEYGLVLDVEQDFSGGSTSRVATLKRDFTKKQLLAQQEDDQRQRDLEASWRCADLEWRIKNGSTPPPMLFTATDLLRPPFYQFPWHSMAQAYQFTLQSVAFQVAKLDEFNALARVLQHEDAILSKAQIEKWGQDVDRFHDELVAQAESTSPLLKTSVLLAATRRVLQKKGLALLKKRLKQRKQRLREREAELERLRLLQEENDRPKRSPIELMKDAFVKEHAPKLLAVLELTPAEKLLLKAEQLVGKVATKAASAAKAAKKEYHVRAL</sequence>
<evidence type="ECO:0000256" key="1">
    <source>
        <dbReference type="SAM" id="Coils"/>
    </source>
</evidence>
<gene>
    <name evidence="3" type="ORF">Poli38472_000191</name>
</gene>
<keyword evidence="4" id="KW-1185">Reference proteome</keyword>
<protein>
    <submittedName>
        <fullName evidence="3">Uncharacterized protein</fullName>
    </submittedName>
</protein>